<evidence type="ECO:0000313" key="9">
    <source>
        <dbReference type="Proteomes" id="UP000616724"/>
    </source>
</evidence>
<keyword evidence="8" id="KW-0966">Cell projection</keyword>
<protein>
    <recommendedName>
        <fullName evidence="5">Flagellar hook-associated protein 2</fullName>
        <shortName evidence="5">HAP2</shortName>
    </recommendedName>
    <alternativeName>
        <fullName evidence="5">Flagellar cap protein</fullName>
    </alternativeName>
</protein>
<dbReference type="EMBL" id="BOOH01000067">
    <property type="protein sequence ID" value="GIH80978.1"/>
    <property type="molecule type" value="Genomic_DNA"/>
</dbReference>
<feature type="domain" description="Flagellar hook-associated protein 2 N-terminal" evidence="6">
    <location>
        <begin position="11"/>
        <end position="106"/>
    </location>
</feature>
<evidence type="ECO:0000259" key="6">
    <source>
        <dbReference type="Pfam" id="PF02465"/>
    </source>
</evidence>
<dbReference type="GO" id="GO:0009424">
    <property type="term" value="C:bacterial-type flagellum hook"/>
    <property type="evidence" value="ECO:0007669"/>
    <property type="project" value="UniProtKB-UniRule"/>
</dbReference>
<comment type="caution">
    <text evidence="8">The sequence shown here is derived from an EMBL/GenBank/DDBJ whole genome shotgun (WGS) entry which is preliminary data.</text>
</comment>
<evidence type="ECO:0000313" key="8">
    <source>
        <dbReference type="EMBL" id="GIH80978.1"/>
    </source>
</evidence>
<keyword evidence="4 5" id="KW-0975">Bacterial flagellum</keyword>
<comment type="subcellular location">
    <subcellularLocation>
        <location evidence="5">Secreted</location>
    </subcellularLocation>
    <subcellularLocation>
        <location evidence="5">Bacterial flagellum</location>
    </subcellularLocation>
</comment>
<comment type="similarity">
    <text evidence="1 5">Belongs to the FliD family.</text>
</comment>
<evidence type="ECO:0000259" key="7">
    <source>
        <dbReference type="Pfam" id="PF07195"/>
    </source>
</evidence>
<proteinExistence type="inferred from homology"/>
<dbReference type="InterPro" id="IPR003481">
    <property type="entry name" value="FliD_N"/>
</dbReference>
<dbReference type="InterPro" id="IPR010809">
    <property type="entry name" value="FliD_C"/>
</dbReference>
<keyword evidence="5" id="KW-0964">Secreted</keyword>
<comment type="subunit">
    <text evidence="2 5">Homopentamer.</text>
</comment>
<dbReference type="PANTHER" id="PTHR30288:SF0">
    <property type="entry name" value="FLAGELLAR HOOK-ASSOCIATED PROTEIN 2"/>
    <property type="match status" value="1"/>
</dbReference>
<evidence type="ECO:0000256" key="3">
    <source>
        <dbReference type="ARBA" id="ARBA00023054"/>
    </source>
</evidence>
<evidence type="ECO:0000256" key="5">
    <source>
        <dbReference type="RuleBase" id="RU362066"/>
    </source>
</evidence>
<dbReference type="InterPro" id="IPR040026">
    <property type="entry name" value="FliD"/>
</dbReference>
<sequence>MAGSTVDGLVSGLSTSSLISQLMQVERVPQTQLQSKVTTQQKVQSAFQGINTKLASLKSAADDMLKTTSWQIGKAASSSSTVTATTTAGAMPGSVSFNVTDVAKAQVSTAKYASATDPALAGGVTKVGISIGGAAAVEVNVTTNTPQGVADAINAAGLNVRASVLTTDQGTVLQFSSTKTGTANGFTITGLAGGAPDDITPAANAVIEVGDPSAGGYTVTSGSNAITGVLPGTTINVTKLENNVTVTVDADNEAVADKMKAFVDAANAVLGEIKTQTAYTAGAKTKQPLAGNSTARQISQTVLGQIGGGQTGYGSFSQFGVELDQYGKLTFDREQFLKAYAEDPAKVMNAVMAEDPTVQITTAPDGTKIPKSKLTAVMGLAERISIAANNSTTNITNAIKGSESLVTDLNKRIDAWDLRLERREAALRKQFSNLEVSLGKLNQQSTWLAGQISSLPAPSSNG</sequence>
<keyword evidence="8" id="KW-0969">Cilium</keyword>
<keyword evidence="8" id="KW-0282">Flagellum</keyword>
<gene>
    <name evidence="8" type="primary">fliD</name>
    <name evidence="8" type="ORF">Plo01_74070</name>
</gene>
<feature type="domain" description="Flagellar hook-associated protein 2 C-terminal" evidence="7">
    <location>
        <begin position="202"/>
        <end position="443"/>
    </location>
</feature>
<reference evidence="8 9" key="1">
    <citation type="submission" date="2021-01" db="EMBL/GenBank/DDBJ databases">
        <title>Whole genome shotgun sequence of Planobispora longispora NBRC 13918.</title>
        <authorList>
            <person name="Komaki H."/>
            <person name="Tamura T."/>
        </authorList>
    </citation>
    <scope>NUCLEOTIDE SEQUENCE [LARGE SCALE GENOMIC DNA]</scope>
    <source>
        <strain evidence="8 9">NBRC 13918</strain>
    </source>
</reference>
<dbReference type="Pfam" id="PF02465">
    <property type="entry name" value="FliD_N"/>
    <property type="match status" value="1"/>
</dbReference>
<dbReference type="GO" id="GO:0071973">
    <property type="term" value="P:bacterial-type flagellum-dependent cell motility"/>
    <property type="evidence" value="ECO:0007669"/>
    <property type="project" value="TreeGrafter"/>
</dbReference>
<dbReference type="RefSeq" id="WP_203895387.1">
    <property type="nucleotide sequence ID" value="NZ_BOOH01000067.1"/>
</dbReference>
<dbReference type="Pfam" id="PF07195">
    <property type="entry name" value="FliD_C"/>
    <property type="match status" value="1"/>
</dbReference>
<evidence type="ECO:0000256" key="2">
    <source>
        <dbReference type="ARBA" id="ARBA00011255"/>
    </source>
</evidence>
<evidence type="ECO:0000256" key="4">
    <source>
        <dbReference type="ARBA" id="ARBA00023143"/>
    </source>
</evidence>
<dbReference type="Proteomes" id="UP000616724">
    <property type="component" value="Unassembled WGS sequence"/>
</dbReference>
<accession>A0A8J3RTQ6</accession>
<organism evidence="8 9">
    <name type="scientific">Planobispora longispora</name>
    <dbReference type="NCBI Taxonomy" id="28887"/>
    <lineage>
        <taxon>Bacteria</taxon>
        <taxon>Bacillati</taxon>
        <taxon>Actinomycetota</taxon>
        <taxon>Actinomycetes</taxon>
        <taxon>Streptosporangiales</taxon>
        <taxon>Streptosporangiaceae</taxon>
        <taxon>Planobispora</taxon>
    </lineage>
</organism>
<keyword evidence="3" id="KW-0175">Coiled coil</keyword>
<dbReference type="GO" id="GO:0007155">
    <property type="term" value="P:cell adhesion"/>
    <property type="evidence" value="ECO:0007669"/>
    <property type="project" value="InterPro"/>
</dbReference>
<evidence type="ECO:0000256" key="1">
    <source>
        <dbReference type="ARBA" id="ARBA00009764"/>
    </source>
</evidence>
<dbReference type="PANTHER" id="PTHR30288">
    <property type="entry name" value="FLAGELLAR CAP/ASSEMBLY PROTEIN FLID"/>
    <property type="match status" value="1"/>
</dbReference>
<comment type="function">
    <text evidence="5">Required for morphogenesis and for the elongation of the flagellar filament by facilitating polymerization of the flagellin monomers at the tip of growing filament. Forms a capping structure, which prevents flagellin subunits (transported through the central channel of the flagellum) from leaking out without polymerization at the distal end.</text>
</comment>
<keyword evidence="9" id="KW-1185">Reference proteome</keyword>
<dbReference type="AlphaFoldDB" id="A0A8J3RTQ6"/>
<dbReference type="GO" id="GO:0009421">
    <property type="term" value="C:bacterial-type flagellum filament cap"/>
    <property type="evidence" value="ECO:0007669"/>
    <property type="project" value="InterPro"/>
</dbReference>
<dbReference type="GO" id="GO:0005576">
    <property type="term" value="C:extracellular region"/>
    <property type="evidence" value="ECO:0007669"/>
    <property type="project" value="UniProtKB-SubCell"/>
</dbReference>
<name>A0A8J3RTQ6_9ACTN</name>